<dbReference type="OrthoDB" id="8455957at2"/>
<evidence type="ECO:0000313" key="2">
    <source>
        <dbReference type="Proteomes" id="UP000198704"/>
    </source>
</evidence>
<evidence type="ECO:0000313" key="1">
    <source>
        <dbReference type="EMBL" id="SDO51607.1"/>
    </source>
</evidence>
<sequence length="175" mass="19363">MYRAREYYDLIVRPTVEEFFAQHDDPRRGMLACMALLHTVDHVFQNRIADGKKAEREITRFNDTKSHLGQGGVPGTGTFGYATVQAFANASKHARLTRAKLNPGFGSKDYEIVAPGFVGELECDASYLGDEVGGVTVLWDQFSAINLRNAIEHTMGVLEATFHELTDPPEKAAEA</sequence>
<reference evidence="2" key="1">
    <citation type="submission" date="2016-10" db="EMBL/GenBank/DDBJ databases">
        <authorList>
            <person name="Varghese N."/>
            <person name="Submissions S."/>
        </authorList>
    </citation>
    <scope>NUCLEOTIDE SEQUENCE [LARGE SCALE GENOMIC DNA]</scope>
    <source>
        <strain evidence="2">BL47</strain>
    </source>
</reference>
<keyword evidence="2" id="KW-1185">Reference proteome</keyword>
<protein>
    <submittedName>
        <fullName evidence="1">Uncharacterized protein</fullName>
    </submittedName>
</protein>
<dbReference type="Proteomes" id="UP000198704">
    <property type="component" value="Unassembled WGS sequence"/>
</dbReference>
<name>A0A1H0K6W3_9HYPH</name>
<dbReference type="RefSeq" id="WP_091722196.1">
    <property type="nucleotide sequence ID" value="NZ_FNHS01000025.1"/>
</dbReference>
<dbReference type="EMBL" id="FNHS01000025">
    <property type="protein sequence ID" value="SDO51607.1"/>
    <property type="molecule type" value="Genomic_DNA"/>
</dbReference>
<accession>A0A1H0K6W3</accession>
<gene>
    <name evidence="1" type="ORF">SAMN05216360_12521</name>
</gene>
<dbReference type="AlphaFoldDB" id="A0A1H0K6W3"/>
<proteinExistence type="predicted"/>
<organism evidence="1 2">
    <name type="scientific">Methylobacterium phyllostachyos</name>
    <dbReference type="NCBI Taxonomy" id="582672"/>
    <lineage>
        <taxon>Bacteria</taxon>
        <taxon>Pseudomonadati</taxon>
        <taxon>Pseudomonadota</taxon>
        <taxon>Alphaproteobacteria</taxon>
        <taxon>Hyphomicrobiales</taxon>
        <taxon>Methylobacteriaceae</taxon>
        <taxon>Methylobacterium</taxon>
    </lineage>
</organism>